<proteinExistence type="predicted"/>
<accession>A0A382MIK9</accession>
<dbReference type="EMBL" id="UINC01093785">
    <property type="protein sequence ID" value="SVC48480.1"/>
    <property type="molecule type" value="Genomic_DNA"/>
</dbReference>
<name>A0A382MIK9_9ZZZZ</name>
<organism evidence="1">
    <name type="scientific">marine metagenome</name>
    <dbReference type="NCBI Taxonomy" id="408172"/>
    <lineage>
        <taxon>unclassified sequences</taxon>
        <taxon>metagenomes</taxon>
        <taxon>ecological metagenomes</taxon>
    </lineage>
</organism>
<reference evidence="1" key="1">
    <citation type="submission" date="2018-05" db="EMBL/GenBank/DDBJ databases">
        <authorList>
            <person name="Lanie J.A."/>
            <person name="Ng W.-L."/>
            <person name="Kazmierczak K.M."/>
            <person name="Andrzejewski T.M."/>
            <person name="Davidsen T.M."/>
            <person name="Wayne K.J."/>
            <person name="Tettelin H."/>
            <person name="Glass J.I."/>
            <person name="Rusch D."/>
            <person name="Podicherti R."/>
            <person name="Tsui H.-C.T."/>
            <person name="Winkler M.E."/>
        </authorList>
    </citation>
    <scope>NUCLEOTIDE SEQUENCE</scope>
</reference>
<dbReference type="AlphaFoldDB" id="A0A382MIK9"/>
<sequence>MLTFLEYVNVRKHNKEWQFMADGYLPLSPSILKEFEVDVKNVYHVTTIKGLQKLVKLQGKRVDVAGFTRGSKGISKGLLNDGEILTTLDGKSSVEFENDVNTRTDRNGIRWLSPNGNVSKRLNARIFQFGQKIFPKIIKHFDIPSKGLGSMLKYDVGNWIHDKDGKTKKKFIKFYHQEAKKIINSKLIKAMQIDISYEPSSVMNFNHNEILIHDFKIKNSKLIRSSDPDKAEKMWKNAEASGMTKFDVIDQADVEKL</sequence>
<evidence type="ECO:0000313" key="1">
    <source>
        <dbReference type="EMBL" id="SVC48480.1"/>
    </source>
</evidence>
<gene>
    <name evidence="1" type="ORF">METZ01_LOCUS301334</name>
</gene>
<protein>
    <submittedName>
        <fullName evidence="1">Uncharacterized protein</fullName>
    </submittedName>
</protein>